<proteinExistence type="predicted"/>
<evidence type="ECO:0000313" key="1">
    <source>
        <dbReference type="Proteomes" id="UP000887565"/>
    </source>
</evidence>
<reference evidence="2" key="1">
    <citation type="submission" date="2022-11" db="UniProtKB">
        <authorList>
            <consortium name="WormBaseParasite"/>
        </authorList>
    </citation>
    <scope>IDENTIFICATION</scope>
</reference>
<keyword evidence="1" id="KW-1185">Reference proteome</keyword>
<name>A0A915KE96_ROMCU</name>
<accession>A0A915KE96</accession>
<evidence type="ECO:0000313" key="2">
    <source>
        <dbReference type="WBParaSite" id="nRc.2.0.1.t36366-RA"/>
    </source>
</evidence>
<protein>
    <submittedName>
        <fullName evidence="2">Uncharacterized protein</fullName>
    </submittedName>
</protein>
<organism evidence="1 2">
    <name type="scientific">Romanomermis culicivorax</name>
    <name type="common">Nematode worm</name>
    <dbReference type="NCBI Taxonomy" id="13658"/>
    <lineage>
        <taxon>Eukaryota</taxon>
        <taxon>Metazoa</taxon>
        <taxon>Ecdysozoa</taxon>
        <taxon>Nematoda</taxon>
        <taxon>Enoplea</taxon>
        <taxon>Dorylaimia</taxon>
        <taxon>Mermithida</taxon>
        <taxon>Mermithoidea</taxon>
        <taxon>Mermithidae</taxon>
        <taxon>Romanomermis</taxon>
    </lineage>
</organism>
<sequence length="145" mass="16404">MMGLSNFQTIQRRRYTILNKILYIDSCLICYDRDSDCEETFDLKTSTKMTKSIIELMKFVKSTGIFPKTVCKSAITVPLCAKGMGIFCLYNTMLGSFKIELAHKFYPMSQGIPRCFCLLENFPGGTRAIPPLGNTRIGVTFLIRA</sequence>
<dbReference type="Proteomes" id="UP000887565">
    <property type="component" value="Unplaced"/>
</dbReference>
<dbReference type="WBParaSite" id="nRc.2.0.1.t36366-RA">
    <property type="protein sequence ID" value="nRc.2.0.1.t36366-RA"/>
    <property type="gene ID" value="nRc.2.0.1.g36366"/>
</dbReference>
<dbReference type="AlphaFoldDB" id="A0A915KE96"/>